<feature type="domain" description="Cilium assembly protein DZIP1" evidence="2">
    <location>
        <begin position="1"/>
        <end position="47"/>
    </location>
</feature>
<feature type="non-terminal residue" evidence="3">
    <location>
        <position position="59"/>
    </location>
</feature>
<accession>A0ABD0QVY1</accession>
<dbReference type="Pfam" id="PF25977">
    <property type="entry name" value="DZIP1"/>
    <property type="match status" value="1"/>
</dbReference>
<evidence type="ECO:0000259" key="2">
    <source>
        <dbReference type="Pfam" id="PF25977"/>
    </source>
</evidence>
<dbReference type="EMBL" id="JAMKFB020000006">
    <property type="protein sequence ID" value="KAL0190387.1"/>
    <property type="molecule type" value="Genomic_DNA"/>
</dbReference>
<feature type="non-terminal residue" evidence="3">
    <location>
        <position position="1"/>
    </location>
</feature>
<dbReference type="InterPro" id="IPR058883">
    <property type="entry name" value="DZIP1_dom"/>
</dbReference>
<comment type="caution">
    <text evidence="3">The sequence shown here is derived from an EMBL/GenBank/DDBJ whole genome shotgun (WGS) entry which is preliminary data.</text>
</comment>
<sequence>GLSKGAYKSTMNQVITDRQKRQQEDPVYRRALKETSHKLEQRVKERSTEQPAKHKQHEQ</sequence>
<name>A0ABD0QVY1_CIRMR</name>
<evidence type="ECO:0000256" key="1">
    <source>
        <dbReference type="SAM" id="MobiDB-lite"/>
    </source>
</evidence>
<dbReference type="AlphaFoldDB" id="A0ABD0QVY1"/>
<dbReference type="Proteomes" id="UP001529510">
    <property type="component" value="Unassembled WGS sequence"/>
</dbReference>
<feature type="region of interest" description="Disordered" evidence="1">
    <location>
        <begin position="1"/>
        <end position="59"/>
    </location>
</feature>
<evidence type="ECO:0000313" key="3">
    <source>
        <dbReference type="EMBL" id="KAL0190387.1"/>
    </source>
</evidence>
<gene>
    <name evidence="3" type="ORF">M9458_013085</name>
</gene>
<protein>
    <recommendedName>
        <fullName evidence="2">Cilium assembly protein DZIP1 domain-containing protein</fullName>
    </recommendedName>
</protein>
<reference evidence="3 4" key="1">
    <citation type="submission" date="2024-05" db="EMBL/GenBank/DDBJ databases">
        <title>Genome sequencing and assembly of Indian major carp, Cirrhinus mrigala (Hamilton, 1822).</title>
        <authorList>
            <person name="Mohindra V."/>
            <person name="Chowdhury L.M."/>
            <person name="Lal K."/>
            <person name="Jena J.K."/>
        </authorList>
    </citation>
    <scope>NUCLEOTIDE SEQUENCE [LARGE SCALE GENOMIC DNA]</scope>
    <source>
        <strain evidence="3">CM1030</strain>
        <tissue evidence="3">Blood</tissue>
    </source>
</reference>
<proteinExistence type="predicted"/>
<evidence type="ECO:0000313" key="4">
    <source>
        <dbReference type="Proteomes" id="UP001529510"/>
    </source>
</evidence>
<keyword evidence="4" id="KW-1185">Reference proteome</keyword>
<feature type="compositionally biased region" description="Basic and acidic residues" evidence="1">
    <location>
        <begin position="17"/>
        <end position="59"/>
    </location>
</feature>
<organism evidence="3 4">
    <name type="scientific">Cirrhinus mrigala</name>
    <name type="common">Mrigala</name>
    <dbReference type="NCBI Taxonomy" id="683832"/>
    <lineage>
        <taxon>Eukaryota</taxon>
        <taxon>Metazoa</taxon>
        <taxon>Chordata</taxon>
        <taxon>Craniata</taxon>
        <taxon>Vertebrata</taxon>
        <taxon>Euteleostomi</taxon>
        <taxon>Actinopterygii</taxon>
        <taxon>Neopterygii</taxon>
        <taxon>Teleostei</taxon>
        <taxon>Ostariophysi</taxon>
        <taxon>Cypriniformes</taxon>
        <taxon>Cyprinidae</taxon>
        <taxon>Labeoninae</taxon>
        <taxon>Labeonini</taxon>
        <taxon>Cirrhinus</taxon>
    </lineage>
</organism>